<gene>
    <name evidence="1" type="ORF">APZ42_020627</name>
</gene>
<keyword evidence="2" id="KW-1185">Reference proteome</keyword>
<dbReference type="AlphaFoldDB" id="A0A0P5WXG1"/>
<protein>
    <submittedName>
        <fullName evidence="1">Uncharacterized protein</fullName>
    </submittedName>
</protein>
<accession>A0A0P5WXG1</accession>
<dbReference type="Proteomes" id="UP000076858">
    <property type="component" value="Unassembled WGS sequence"/>
</dbReference>
<evidence type="ECO:0000313" key="2">
    <source>
        <dbReference type="Proteomes" id="UP000076858"/>
    </source>
</evidence>
<name>A0A0P5WXG1_9CRUS</name>
<reference evidence="1 2" key="1">
    <citation type="submission" date="2016-03" db="EMBL/GenBank/DDBJ databases">
        <title>EvidentialGene: Evidence-directed Construction of Genes on Genomes.</title>
        <authorList>
            <person name="Gilbert D.G."/>
            <person name="Choi J.-H."/>
            <person name="Mockaitis K."/>
            <person name="Colbourne J."/>
            <person name="Pfrender M."/>
        </authorList>
    </citation>
    <scope>NUCLEOTIDE SEQUENCE [LARGE SCALE GENOMIC DNA]</scope>
    <source>
        <strain evidence="1 2">Xinb3</strain>
        <tissue evidence="1">Complete organism</tissue>
    </source>
</reference>
<comment type="caution">
    <text evidence="1">The sequence shown here is derived from an EMBL/GenBank/DDBJ whole genome shotgun (WGS) entry which is preliminary data.</text>
</comment>
<dbReference type="EMBL" id="LRGB01001005">
    <property type="protein sequence ID" value="KZS14001.1"/>
    <property type="molecule type" value="Genomic_DNA"/>
</dbReference>
<sequence length="65" mass="7358">MSGSRTTIPKTDCALFFVSLLLLYLFNTPRSSPSSEISHVHYVRPLYICISRARKQKQKKVQTGG</sequence>
<proteinExistence type="predicted"/>
<evidence type="ECO:0000313" key="1">
    <source>
        <dbReference type="EMBL" id="KZS14001.1"/>
    </source>
</evidence>
<organism evidence="1 2">
    <name type="scientific">Daphnia magna</name>
    <dbReference type="NCBI Taxonomy" id="35525"/>
    <lineage>
        <taxon>Eukaryota</taxon>
        <taxon>Metazoa</taxon>
        <taxon>Ecdysozoa</taxon>
        <taxon>Arthropoda</taxon>
        <taxon>Crustacea</taxon>
        <taxon>Branchiopoda</taxon>
        <taxon>Diplostraca</taxon>
        <taxon>Cladocera</taxon>
        <taxon>Anomopoda</taxon>
        <taxon>Daphniidae</taxon>
        <taxon>Daphnia</taxon>
    </lineage>
</organism>